<evidence type="ECO:0000313" key="3">
    <source>
        <dbReference type="Proteomes" id="UP001232750"/>
    </source>
</evidence>
<dbReference type="Proteomes" id="UP001232750">
    <property type="component" value="Unassembled WGS sequence"/>
</dbReference>
<feature type="transmembrane region" description="Helical" evidence="1">
    <location>
        <begin position="64"/>
        <end position="89"/>
    </location>
</feature>
<evidence type="ECO:0000256" key="1">
    <source>
        <dbReference type="SAM" id="Phobius"/>
    </source>
</evidence>
<dbReference type="RefSeq" id="WP_283832939.1">
    <property type="nucleotide sequence ID" value="NZ_JASJEU010000024.1"/>
</dbReference>
<reference evidence="2 3" key="1">
    <citation type="submission" date="2023-05" db="EMBL/GenBank/DDBJ databases">
        <title>Gordonibacter KGMB12511T sp. nov., isolated from faeces of healthy Korean.</title>
        <authorList>
            <person name="Kim H.S."/>
            <person name="Kim J.-S."/>
            <person name="Suh M.K."/>
            <person name="Eom M.K."/>
            <person name="Do H.E."/>
            <person name="Lee J.-S."/>
        </authorList>
    </citation>
    <scope>NUCLEOTIDE SEQUENCE [LARGE SCALE GENOMIC DNA]</scope>
    <source>
        <strain evidence="2 3">KGMB12511</strain>
    </source>
</reference>
<comment type="caution">
    <text evidence="2">The sequence shown here is derived from an EMBL/GenBank/DDBJ whole genome shotgun (WGS) entry which is preliminary data.</text>
</comment>
<accession>A0ABT7DQA8</accession>
<keyword evidence="1" id="KW-0472">Membrane</keyword>
<feature type="transmembrane region" description="Helical" evidence="1">
    <location>
        <begin position="140"/>
        <end position="170"/>
    </location>
</feature>
<keyword evidence="3" id="KW-1185">Reference proteome</keyword>
<sequence>MLQQMKSMARPYGALFALSLVVALVARVGLGVMDLTGTLSYDYISAADVPMLDVICSILTGSTLVAFMALSGLVLVVSVAGVALSGLLFERGVAGAGKPATAFLWGWATALVALVCALVMASGILSAVQVGSMSSKLPGTAVLLLAAVVFAAFIGTLLGAASQVVCLCVARAKARGTGFGRTLVVAALVCGLVVMLLTVGTFASINTAHVQLGVVGAWFAADIVANLAILLGATALMKKVSA</sequence>
<gene>
    <name evidence="2" type="ORF">QNJ86_12330</name>
</gene>
<keyword evidence="1" id="KW-1133">Transmembrane helix</keyword>
<dbReference type="EMBL" id="JASJEU010000024">
    <property type="protein sequence ID" value="MDJ1651592.1"/>
    <property type="molecule type" value="Genomic_DNA"/>
</dbReference>
<protein>
    <submittedName>
        <fullName evidence="2">Uncharacterized protein</fullName>
    </submittedName>
</protein>
<feature type="transmembrane region" description="Helical" evidence="1">
    <location>
        <begin position="101"/>
        <end position="128"/>
    </location>
</feature>
<keyword evidence="1" id="KW-0812">Transmembrane</keyword>
<proteinExistence type="predicted"/>
<name>A0ABT7DQA8_9ACTN</name>
<evidence type="ECO:0000313" key="2">
    <source>
        <dbReference type="EMBL" id="MDJ1651592.1"/>
    </source>
</evidence>
<organism evidence="2 3">
    <name type="scientific">Gordonibacter faecis</name>
    <dbReference type="NCBI Taxonomy" id="3047475"/>
    <lineage>
        <taxon>Bacteria</taxon>
        <taxon>Bacillati</taxon>
        <taxon>Actinomycetota</taxon>
        <taxon>Coriobacteriia</taxon>
        <taxon>Eggerthellales</taxon>
        <taxon>Eggerthellaceae</taxon>
        <taxon>Gordonibacter</taxon>
    </lineage>
</organism>
<feature type="transmembrane region" description="Helical" evidence="1">
    <location>
        <begin position="217"/>
        <end position="237"/>
    </location>
</feature>
<feature type="transmembrane region" description="Helical" evidence="1">
    <location>
        <begin position="182"/>
        <end position="205"/>
    </location>
</feature>